<dbReference type="RefSeq" id="WP_170036559.1">
    <property type="nucleotide sequence ID" value="NZ_JABDTL010000002.1"/>
</dbReference>
<evidence type="ECO:0000313" key="2">
    <source>
        <dbReference type="Proteomes" id="UP000582837"/>
    </source>
</evidence>
<protein>
    <submittedName>
        <fullName evidence="1">Uncharacterized protein</fullName>
    </submittedName>
</protein>
<keyword evidence="2" id="KW-1185">Reference proteome</keyword>
<comment type="caution">
    <text evidence="1">The sequence shown here is derived from an EMBL/GenBank/DDBJ whole genome shotgun (WGS) entry which is preliminary data.</text>
</comment>
<organism evidence="1 2">
    <name type="scientific">Longimicrobium terrae</name>
    <dbReference type="NCBI Taxonomy" id="1639882"/>
    <lineage>
        <taxon>Bacteria</taxon>
        <taxon>Pseudomonadati</taxon>
        <taxon>Gemmatimonadota</taxon>
        <taxon>Longimicrobiia</taxon>
        <taxon>Longimicrobiales</taxon>
        <taxon>Longimicrobiaceae</taxon>
        <taxon>Longimicrobium</taxon>
    </lineage>
</organism>
<dbReference type="EMBL" id="JACHIA010000014">
    <property type="protein sequence ID" value="MBB6072359.1"/>
    <property type="molecule type" value="Genomic_DNA"/>
</dbReference>
<accession>A0A841H3F2</accession>
<sequence length="100" mass="10689">MKSKLRLNIDQLSVESFAIPGVDDGAGTVRAHIVVPPEEPASDYQGYCGTNYVSCNGSCASCVQTCWNTCAETCASCVYTCQLSCHSVCHEPAPTNNCYI</sequence>
<gene>
    <name evidence="1" type="ORF">HNQ61_004021</name>
</gene>
<name>A0A841H3F2_9BACT</name>
<dbReference type="AlphaFoldDB" id="A0A841H3F2"/>
<dbReference type="Proteomes" id="UP000582837">
    <property type="component" value="Unassembled WGS sequence"/>
</dbReference>
<proteinExistence type="predicted"/>
<reference evidence="1 2" key="1">
    <citation type="submission" date="2020-08" db="EMBL/GenBank/DDBJ databases">
        <title>Genomic Encyclopedia of Type Strains, Phase IV (KMG-IV): sequencing the most valuable type-strain genomes for metagenomic binning, comparative biology and taxonomic classification.</title>
        <authorList>
            <person name="Goeker M."/>
        </authorList>
    </citation>
    <scope>NUCLEOTIDE SEQUENCE [LARGE SCALE GENOMIC DNA]</scope>
    <source>
        <strain evidence="1 2">DSM 29007</strain>
    </source>
</reference>
<evidence type="ECO:0000313" key="1">
    <source>
        <dbReference type="EMBL" id="MBB6072359.1"/>
    </source>
</evidence>